<evidence type="ECO:0000313" key="4">
    <source>
        <dbReference type="Proteomes" id="UP000076744"/>
    </source>
</evidence>
<keyword evidence="4" id="KW-1185">Reference proteome</keyword>
<accession>A0A167PAR3</accession>
<proteinExistence type="predicted"/>
<sequence length="515" mass="56566">MSPCDETRPACRRCQQYGTQCPGYNRPLPIRFYVDSRSSSSARPGAKKNKSSPSPALPAILAADAGAAASSSSSSSSSSASGPSASYASPVSTPPRLCLDSQLEPLWEDESTMYFIDQYCLPPSPGLFPGFLNFLTERLAASPPDSALSRATLASSCLSLWRHSKSPYLYRKACRHYGAALSALSETLNEAAAAWQDDTIAAIMLLNLFEDIHGKAPKTRPSHLDGIVRIFSARTESLVQASSRGPVYRWALSHLQIETLMRGESFDCIKLRDGHADTSTLSTGLAVAMSWAVEFCIDTMRSLRSMDAEPNTADEQAESLRAALDRAMRIQRRLDAIVRDAEHHLKPTLIVRTSTSPQQQPPALIVSPSRLLSIMWTGLDAFLTIFYSTVLSCSRRILELRARLLTDTERALVAATSEMAARNVALLLERIRGSIPYNMGDVDEQGREMAAPRPKAVSSYYLTWILAIVINTPQATEDQRRACREAQDRIQDMYGLKPVEAELMATSIMQCFRGS</sequence>
<feature type="region of interest" description="Disordered" evidence="2">
    <location>
        <begin position="72"/>
        <end position="93"/>
    </location>
</feature>
<dbReference type="GO" id="GO:0008270">
    <property type="term" value="F:zinc ion binding"/>
    <property type="evidence" value="ECO:0007669"/>
    <property type="project" value="InterPro"/>
</dbReference>
<dbReference type="EMBL" id="AZHB01000022">
    <property type="protein sequence ID" value="OAA56468.1"/>
    <property type="molecule type" value="Genomic_DNA"/>
</dbReference>
<dbReference type="Pfam" id="PF11951">
    <property type="entry name" value="Fungal_trans_2"/>
    <property type="match status" value="1"/>
</dbReference>
<gene>
    <name evidence="3" type="ORF">ISF_07536</name>
</gene>
<dbReference type="InterPro" id="IPR021858">
    <property type="entry name" value="Fun_TF"/>
</dbReference>
<dbReference type="PANTHER" id="PTHR38791">
    <property type="entry name" value="ZN(II)2CYS6 TRANSCRIPTION FACTOR (EUROFUNG)-RELATED-RELATED"/>
    <property type="match status" value="1"/>
</dbReference>
<feature type="compositionally biased region" description="Low complexity" evidence="2">
    <location>
        <begin position="72"/>
        <end position="91"/>
    </location>
</feature>
<comment type="caution">
    <text evidence="3">The sequence shown here is derived from an EMBL/GenBank/DDBJ whole genome shotgun (WGS) entry which is preliminary data.</text>
</comment>
<evidence type="ECO:0000256" key="1">
    <source>
        <dbReference type="ARBA" id="ARBA00023242"/>
    </source>
</evidence>
<dbReference type="OrthoDB" id="4491390at2759"/>
<dbReference type="GO" id="GO:0000981">
    <property type="term" value="F:DNA-binding transcription factor activity, RNA polymerase II-specific"/>
    <property type="evidence" value="ECO:0007669"/>
    <property type="project" value="InterPro"/>
</dbReference>
<feature type="region of interest" description="Disordered" evidence="2">
    <location>
        <begin position="36"/>
        <end position="57"/>
    </location>
</feature>
<dbReference type="STRING" id="1081104.A0A167PAR3"/>
<dbReference type="RefSeq" id="XP_018701735.1">
    <property type="nucleotide sequence ID" value="XM_018851139.1"/>
</dbReference>
<evidence type="ECO:0000313" key="3">
    <source>
        <dbReference type="EMBL" id="OAA56468.1"/>
    </source>
</evidence>
<dbReference type="GeneID" id="30023828"/>
<keyword evidence="1" id="KW-0539">Nucleus</keyword>
<protein>
    <recommendedName>
        <fullName evidence="5">Fungal transcriptional regulatory protein</fullName>
    </recommendedName>
</protein>
<dbReference type="InterPro" id="IPR001138">
    <property type="entry name" value="Zn2Cys6_DnaBD"/>
</dbReference>
<dbReference type="CDD" id="cd00067">
    <property type="entry name" value="GAL4"/>
    <property type="match status" value="1"/>
</dbReference>
<dbReference type="AlphaFoldDB" id="A0A167PAR3"/>
<name>A0A167PAR3_CORFA</name>
<evidence type="ECO:0000256" key="2">
    <source>
        <dbReference type="SAM" id="MobiDB-lite"/>
    </source>
</evidence>
<organism evidence="3 4">
    <name type="scientific">Cordyceps fumosorosea (strain ARSEF 2679)</name>
    <name type="common">Isaria fumosorosea</name>
    <dbReference type="NCBI Taxonomy" id="1081104"/>
    <lineage>
        <taxon>Eukaryota</taxon>
        <taxon>Fungi</taxon>
        <taxon>Dikarya</taxon>
        <taxon>Ascomycota</taxon>
        <taxon>Pezizomycotina</taxon>
        <taxon>Sordariomycetes</taxon>
        <taxon>Hypocreomycetidae</taxon>
        <taxon>Hypocreales</taxon>
        <taxon>Cordycipitaceae</taxon>
        <taxon>Cordyceps</taxon>
    </lineage>
</organism>
<dbReference type="InterPro" id="IPR053175">
    <property type="entry name" value="DHMBA_Reg_Transcription_Factor"/>
</dbReference>
<reference evidence="3 4" key="1">
    <citation type="journal article" date="2016" name="Genome Biol. Evol.">
        <title>Divergent and convergent evolution of fungal pathogenicity.</title>
        <authorList>
            <person name="Shang Y."/>
            <person name="Xiao G."/>
            <person name="Zheng P."/>
            <person name="Cen K."/>
            <person name="Zhan S."/>
            <person name="Wang C."/>
        </authorList>
    </citation>
    <scope>NUCLEOTIDE SEQUENCE [LARGE SCALE GENOMIC DNA]</scope>
    <source>
        <strain evidence="3 4">ARSEF 2679</strain>
    </source>
</reference>
<evidence type="ECO:0008006" key="5">
    <source>
        <dbReference type="Google" id="ProtNLM"/>
    </source>
</evidence>
<dbReference type="Proteomes" id="UP000076744">
    <property type="component" value="Unassembled WGS sequence"/>
</dbReference>